<dbReference type="InterPro" id="IPR012910">
    <property type="entry name" value="Plug_dom"/>
</dbReference>
<dbReference type="Pfam" id="PF00593">
    <property type="entry name" value="TonB_dep_Rec_b-barrel"/>
    <property type="match status" value="1"/>
</dbReference>
<evidence type="ECO:0000256" key="5">
    <source>
        <dbReference type="ARBA" id="ARBA00023077"/>
    </source>
</evidence>
<evidence type="ECO:0000256" key="7">
    <source>
        <dbReference type="ARBA" id="ARBA00023237"/>
    </source>
</evidence>
<sequence>MFLTSGAMTALIAGSAAQAQTSQASSVARNASADAEATSTSEQDILVVGLRKSVKEAVERKRKSKQIVDSVVAEDAGKLPDNNVIEALARVTGVQISRSRGEGSGLTIRGLSDVQTTVNGNNANQGEGRSINLADVPAELIKAIDVYKTRSPDQVEGGVGGSVNIELRRPLDLKEGLTVAGSVRGVYSDNPKKVSPFASLLVSKRMDTNIGQIGFLLNGSFQKNYYRETFVSSEGIDNFCCSGDANSPLGLLPAAYKDLASPYRVNYGLDQGRNKKKALSASVQWKPNDNLEFVLEGSYINSQNNNQYDGLYLAIREGVLSNITTLPDGKTLVSATVGPRAAGQRPPAGFTSQAYDSNSDFYSTNFETTWRSGIATVHASAQYSWSKNDAFNVELLPIVPGATTATVDLVSDRFAGGGPFITFPGVDLTNINNYIVDRYQDRRYASKNKEFSSQLDIELALSDSGLLRRFKTGVRFMDRLPSNSYGYRDGYPRQSVVVNGVTTRVGTPLSAFPGADAAGPVSALVPGAEALSWVHIPGRVLIANVTANRQYIVANDPANAALWSTDEPPSDRGQVYRASENSFAFYGLVDYGFKLGFPVDGQIGARVINTFGSASSTNFAYGPLTDNPTISAGRGRANYVDILPTLTATIHFTNKFQLRLSRTTNIQRADFYNLRPSAIIDQFRIPTYVYTGNPKIKPSTAIKYDASLEYYLPDGVISLAGFINNQDGLLFYYDRPANLAAYGINEDGFISSLYNAGKGKNVGVEANLQTFFRFLPGVLRNFGIGLNGTWIPTATQKYPYADEEDNDVPGANDVTGLSKYTGNATLFYETPSFSTRVSYNYRSRFRNDVNYRNPIYSSFTQSTSRLDAAINYTPVKFITFSLEGTNLLRNNDKVYYGIDKLLPQGGRLQPRTVQLSARFRY</sequence>
<dbReference type="SUPFAM" id="SSF56935">
    <property type="entry name" value="Porins"/>
    <property type="match status" value="1"/>
</dbReference>
<feature type="domain" description="TonB-dependent receptor-like beta-barrel" evidence="11">
    <location>
        <begin position="422"/>
        <end position="887"/>
    </location>
</feature>
<keyword evidence="2 8" id="KW-0813">Transport</keyword>
<evidence type="ECO:0000256" key="2">
    <source>
        <dbReference type="ARBA" id="ARBA00022448"/>
    </source>
</evidence>
<evidence type="ECO:0000256" key="1">
    <source>
        <dbReference type="ARBA" id="ARBA00004571"/>
    </source>
</evidence>
<comment type="caution">
    <text evidence="13">The sequence shown here is derived from an EMBL/GenBank/DDBJ whole genome shotgun (WGS) entry which is preliminary data.</text>
</comment>
<dbReference type="Gene3D" id="2.40.170.20">
    <property type="entry name" value="TonB-dependent receptor, beta-barrel domain"/>
    <property type="match status" value="2"/>
</dbReference>
<keyword evidence="4 8" id="KW-0812">Transmembrane</keyword>
<dbReference type="Proteomes" id="UP001230685">
    <property type="component" value="Unassembled WGS sequence"/>
</dbReference>
<comment type="subcellular location">
    <subcellularLocation>
        <location evidence="1 8">Cell outer membrane</location>
        <topology evidence="1 8">Multi-pass membrane protein</topology>
    </subcellularLocation>
</comment>
<dbReference type="PROSITE" id="PS52016">
    <property type="entry name" value="TONB_DEPENDENT_REC_3"/>
    <property type="match status" value="1"/>
</dbReference>
<dbReference type="PANTHER" id="PTHR40980:SF3">
    <property type="entry name" value="TONB-DEPENDENT RECEPTOR-LIKE BETA-BARREL DOMAIN-CONTAINING PROTEIN"/>
    <property type="match status" value="1"/>
</dbReference>
<dbReference type="InterPro" id="IPR037066">
    <property type="entry name" value="Plug_dom_sf"/>
</dbReference>
<keyword evidence="14" id="KW-1185">Reference proteome</keyword>
<keyword evidence="6 8" id="KW-0472">Membrane</keyword>
<keyword evidence="13" id="KW-0675">Receptor</keyword>
<dbReference type="InterPro" id="IPR039426">
    <property type="entry name" value="TonB-dep_rcpt-like"/>
</dbReference>
<evidence type="ECO:0000256" key="3">
    <source>
        <dbReference type="ARBA" id="ARBA00022452"/>
    </source>
</evidence>
<dbReference type="PANTHER" id="PTHR40980">
    <property type="entry name" value="PLUG DOMAIN-CONTAINING PROTEIN"/>
    <property type="match status" value="1"/>
</dbReference>
<evidence type="ECO:0000259" key="12">
    <source>
        <dbReference type="Pfam" id="PF07715"/>
    </source>
</evidence>
<feature type="domain" description="TonB-dependent receptor plug" evidence="12">
    <location>
        <begin position="61"/>
        <end position="161"/>
    </location>
</feature>
<keyword evidence="10" id="KW-0732">Signal</keyword>
<gene>
    <name evidence="13" type="ORF">Q5H91_12185</name>
</gene>
<evidence type="ECO:0000259" key="11">
    <source>
        <dbReference type="Pfam" id="PF00593"/>
    </source>
</evidence>
<dbReference type="InterPro" id="IPR036942">
    <property type="entry name" value="Beta-barrel_TonB_sf"/>
</dbReference>
<dbReference type="NCBIfam" id="TIGR01782">
    <property type="entry name" value="TonB-Xanth-Caul"/>
    <property type="match status" value="1"/>
</dbReference>
<proteinExistence type="inferred from homology"/>
<dbReference type="RefSeq" id="WP_305173679.1">
    <property type="nucleotide sequence ID" value="NZ_JAUUDS010000006.1"/>
</dbReference>
<feature type="chain" id="PRO_5047217882" evidence="10">
    <location>
        <begin position="20"/>
        <end position="921"/>
    </location>
</feature>
<keyword evidence="5 9" id="KW-0798">TonB box</keyword>
<dbReference type="InterPro" id="IPR010104">
    <property type="entry name" value="TonB_rcpt_bac"/>
</dbReference>
<protein>
    <submittedName>
        <fullName evidence="13">TonB-dependent receptor</fullName>
    </submittedName>
</protein>
<evidence type="ECO:0000256" key="6">
    <source>
        <dbReference type="ARBA" id="ARBA00023136"/>
    </source>
</evidence>
<evidence type="ECO:0000256" key="10">
    <source>
        <dbReference type="SAM" id="SignalP"/>
    </source>
</evidence>
<evidence type="ECO:0000256" key="8">
    <source>
        <dbReference type="PROSITE-ProRule" id="PRU01360"/>
    </source>
</evidence>
<evidence type="ECO:0000256" key="9">
    <source>
        <dbReference type="RuleBase" id="RU003357"/>
    </source>
</evidence>
<evidence type="ECO:0000313" key="13">
    <source>
        <dbReference type="EMBL" id="MDP1027974.1"/>
    </source>
</evidence>
<keyword evidence="3 8" id="KW-1134">Transmembrane beta strand</keyword>
<dbReference type="EMBL" id="JAUUDS010000006">
    <property type="protein sequence ID" value="MDP1027974.1"/>
    <property type="molecule type" value="Genomic_DNA"/>
</dbReference>
<dbReference type="Pfam" id="PF07715">
    <property type="entry name" value="Plug"/>
    <property type="match status" value="1"/>
</dbReference>
<feature type="signal peptide" evidence="10">
    <location>
        <begin position="1"/>
        <end position="19"/>
    </location>
</feature>
<dbReference type="InterPro" id="IPR000531">
    <property type="entry name" value="Beta-barrel_TonB"/>
</dbReference>
<name>A0ABT9ELY6_9SPHN</name>
<keyword evidence="7 8" id="KW-0998">Cell outer membrane</keyword>
<evidence type="ECO:0000256" key="4">
    <source>
        <dbReference type="ARBA" id="ARBA00022692"/>
    </source>
</evidence>
<accession>A0ABT9ELY6</accession>
<reference evidence="13 14" key="1">
    <citation type="submission" date="2023-07" db="EMBL/GenBank/DDBJ databases">
        <authorList>
            <person name="Kim M.K."/>
        </authorList>
    </citation>
    <scope>NUCLEOTIDE SEQUENCE [LARGE SCALE GENOMIC DNA]</scope>
    <source>
        <strain evidence="13 14">KR1UV-12</strain>
    </source>
</reference>
<dbReference type="Gene3D" id="2.170.130.10">
    <property type="entry name" value="TonB-dependent receptor, plug domain"/>
    <property type="match status" value="1"/>
</dbReference>
<evidence type="ECO:0000313" key="14">
    <source>
        <dbReference type="Proteomes" id="UP001230685"/>
    </source>
</evidence>
<comment type="similarity">
    <text evidence="8 9">Belongs to the TonB-dependent receptor family.</text>
</comment>
<organism evidence="13 14">
    <name type="scientific">Sphingomonas aurea</name>
    <dbReference type="NCBI Taxonomy" id="3063994"/>
    <lineage>
        <taxon>Bacteria</taxon>
        <taxon>Pseudomonadati</taxon>
        <taxon>Pseudomonadota</taxon>
        <taxon>Alphaproteobacteria</taxon>
        <taxon>Sphingomonadales</taxon>
        <taxon>Sphingomonadaceae</taxon>
        <taxon>Sphingomonas</taxon>
    </lineage>
</organism>